<organism evidence="1 2">
    <name type="scientific">Pistacia integerrima</name>
    <dbReference type="NCBI Taxonomy" id="434235"/>
    <lineage>
        <taxon>Eukaryota</taxon>
        <taxon>Viridiplantae</taxon>
        <taxon>Streptophyta</taxon>
        <taxon>Embryophyta</taxon>
        <taxon>Tracheophyta</taxon>
        <taxon>Spermatophyta</taxon>
        <taxon>Magnoliopsida</taxon>
        <taxon>eudicotyledons</taxon>
        <taxon>Gunneridae</taxon>
        <taxon>Pentapetalae</taxon>
        <taxon>rosids</taxon>
        <taxon>malvids</taxon>
        <taxon>Sapindales</taxon>
        <taxon>Anacardiaceae</taxon>
        <taxon>Pistacia</taxon>
    </lineage>
</organism>
<accession>A0ACC0YZY9</accession>
<reference evidence="2" key="1">
    <citation type="journal article" date="2023" name="G3 (Bethesda)">
        <title>Genome assembly and association tests identify interacting loci associated with vigor, precocity, and sex in interspecific pistachio rootstocks.</title>
        <authorList>
            <person name="Palmer W."/>
            <person name="Jacygrad E."/>
            <person name="Sagayaradj S."/>
            <person name="Cavanaugh K."/>
            <person name="Han R."/>
            <person name="Bertier L."/>
            <person name="Beede B."/>
            <person name="Kafkas S."/>
            <person name="Golino D."/>
            <person name="Preece J."/>
            <person name="Michelmore R."/>
        </authorList>
    </citation>
    <scope>NUCLEOTIDE SEQUENCE [LARGE SCALE GENOMIC DNA]</scope>
</reference>
<keyword evidence="2" id="KW-1185">Reference proteome</keyword>
<evidence type="ECO:0000313" key="1">
    <source>
        <dbReference type="EMBL" id="KAJ0043949.1"/>
    </source>
</evidence>
<comment type="caution">
    <text evidence="1">The sequence shown here is derived from an EMBL/GenBank/DDBJ whole genome shotgun (WGS) entry which is preliminary data.</text>
</comment>
<dbReference type="Proteomes" id="UP001163603">
    <property type="component" value="Chromosome 4"/>
</dbReference>
<protein>
    <submittedName>
        <fullName evidence="1">Uncharacterized protein</fullName>
    </submittedName>
</protein>
<proteinExistence type="predicted"/>
<dbReference type="EMBL" id="CM047739">
    <property type="protein sequence ID" value="KAJ0043949.1"/>
    <property type="molecule type" value="Genomic_DNA"/>
</dbReference>
<evidence type="ECO:0000313" key="2">
    <source>
        <dbReference type="Proteomes" id="UP001163603"/>
    </source>
</evidence>
<gene>
    <name evidence="1" type="ORF">Pint_17572</name>
</gene>
<name>A0ACC0YZY9_9ROSI</name>
<sequence length="377" mass="41472">MEALSFIKFWRPTTTTSTSDKENQTLSSSGNGDAIEGSNVVVGSDCELVDEGDDSFFELELTLSDFDNKRNNCNSDNTHQGNSEEQVHYSTKTAGHNGELKISSSSDVLSKRKILPIEPTSTSKPQSPIALLKSAPKLRVSIFKKSKSMAATLRTEKTDSTTTSSKQEKRENNKLFTVKFKVEEISNLSMFTRACSLRRTSNTTNDSASSSSSKRFSKDLIQKYLKLIKPLYVKVSKTKNEKMRFSGQLTEASPTSSPATLPVHSPLKERNTSGGFRALNRHLGKSKSASATVSSPARRDDSLLLQHDGIQSAILHCKKSFNSSRDSSSFSRSTSSSSSQGTLSYLSSKDASLFPRFSSDSSYEEIISARRSNDERI</sequence>